<feature type="domain" description="TadE-like" evidence="2">
    <location>
        <begin position="9"/>
        <end position="51"/>
    </location>
</feature>
<keyword evidence="4" id="KW-1185">Reference proteome</keyword>
<dbReference type="OrthoDB" id="5190946at2"/>
<comment type="caution">
    <text evidence="3">The sequence shown here is derived from an EMBL/GenBank/DDBJ whole genome shotgun (WGS) entry which is preliminary data.</text>
</comment>
<name>A0A2A2WQG1_9ACTN</name>
<reference evidence="4" key="1">
    <citation type="submission" date="2017-09" db="EMBL/GenBank/DDBJ databases">
        <authorList>
            <person name="Zhang Y."/>
            <person name="Huang X."/>
            <person name="Liu J."/>
            <person name="Lu L."/>
            <person name="Peng K."/>
        </authorList>
    </citation>
    <scope>NUCLEOTIDE SEQUENCE [LARGE SCALE GENOMIC DNA]</scope>
    <source>
        <strain evidence="4">S-XJ-1</strain>
    </source>
</reference>
<keyword evidence="1" id="KW-0472">Membrane</keyword>
<organism evidence="3 4">
    <name type="scientific">Dietzia natronolimnaea</name>
    <dbReference type="NCBI Taxonomy" id="161920"/>
    <lineage>
        <taxon>Bacteria</taxon>
        <taxon>Bacillati</taxon>
        <taxon>Actinomycetota</taxon>
        <taxon>Actinomycetes</taxon>
        <taxon>Mycobacteriales</taxon>
        <taxon>Dietziaceae</taxon>
        <taxon>Dietzia</taxon>
    </lineage>
</organism>
<dbReference type="InterPro" id="IPR012495">
    <property type="entry name" value="TadE-like_dom"/>
</dbReference>
<keyword evidence="1" id="KW-1133">Transmembrane helix</keyword>
<dbReference type="RefSeq" id="WP_095718106.1">
    <property type="nucleotide sequence ID" value="NZ_NTGA01000015.1"/>
</dbReference>
<sequence length="128" mass="13167">MTRSLPDRGAAAVEFALVVPVLLTLVLGIIEFGRAYNIQTTLSNAARDGVRVMALQNDVDAAKSAATNAATGLGIPASDVVVTPLNCAPEDSTPTATVTVTYQFEPLSGFLPLGDLTLTGTGSMRCNG</sequence>
<evidence type="ECO:0000259" key="2">
    <source>
        <dbReference type="Pfam" id="PF07811"/>
    </source>
</evidence>
<proteinExistence type="predicted"/>
<evidence type="ECO:0000313" key="4">
    <source>
        <dbReference type="Proteomes" id="UP000218810"/>
    </source>
</evidence>
<accession>A0A2A2WQG1</accession>
<keyword evidence="1" id="KW-0812">Transmembrane</keyword>
<protein>
    <submittedName>
        <fullName evidence="3">Pilus assembly protein TadE</fullName>
    </submittedName>
</protein>
<evidence type="ECO:0000313" key="3">
    <source>
        <dbReference type="EMBL" id="PAY23395.1"/>
    </source>
</evidence>
<feature type="transmembrane region" description="Helical" evidence="1">
    <location>
        <begin position="12"/>
        <end position="30"/>
    </location>
</feature>
<dbReference type="Proteomes" id="UP000218810">
    <property type="component" value="Unassembled WGS sequence"/>
</dbReference>
<evidence type="ECO:0000256" key="1">
    <source>
        <dbReference type="SAM" id="Phobius"/>
    </source>
</evidence>
<dbReference type="AlphaFoldDB" id="A0A2A2WQG1"/>
<dbReference type="Pfam" id="PF07811">
    <property type="entry name" value="TadE"/>
    <property type="match status" value="1"/>
</dbReference>
<dbReference type="EMBL" id="NTGA01000015">
    <property type="protein sequence ID" value="PAY23395.1"/>
    <property type="molecule type" value="Genomic_DNA"/>
</dbReference>
<gene>
    <name evidence="3" type="ORF">CEY15_08770</name>
</gene>